<protein>
    <recommendedName>
        <fullName evidence="4">Lipoprotein</fullName>
    </recommendedName>
</protein>
<accession>A0ABX2JM81</accession>
<dbReference type="RefSeq" id="WP_174195350.1">
    <property type="nucleotide sequence ID" value="NZ_JABULH010000027.1"/>
</dbReference>
<feature type="chain" id="PRO_5047347633" description="Lipoprotein" evidence="1">
    <location>
        <begin position="20"/>
        <end position="113"/>
    </location>
</feature>
<evidence type="ECO:0000313" key="2">
    <source>
        <dbReference type="EMBL" id="NTS66874.1"/>
    </source>
</evidence>
<sequence length="113" mass="11943">MKALAIISTAAILSGCALGSGGTGPSDIPKNAYGAFWTSKPLSQVSACLDSAGLTPTYQAQDISGQQTAYRTLVVLTVAEEQTQTSREVHRCVDTRAVFGRPESLRIHMAPVF</sequence>
<comment type="caution">
    <text evidence="2">The sequence shown here is derived from an EMBL/GenBank/DDBJ whole genome shotgun (WGS) entry which is preliminary data.</text>
</comment>
<name>A0ABX2JM81_9SPHN</name>
<keyword evidence="3" id="KW-1185">Reference proteome</keyword>
<evidence type="ECO:0000313" key="3">
    <source>
        <dbReference type="Proteomes" id="UP000621447"/>
    </source>
</evidence>
<dbReference type="Proteomes" id="UP000621447">
    <property type="component" value="Unassembled WGS sequence"/>
</dbReference>
<keyword evidence="1" id="KW-0732">Signal</keyword>
<organism evidence="2 3">
    <name type="scientific">Sphingomonas hominis</name>
    <dbReference type="NCBI Taxonomy" id="2741495"/>
    <lineage>
        <taxon>Bacteria</taxon>
        <taxon>Pseudomonadati</taxon>
        <taxon>Pseudomonadota</taxon>
        <taxon>Alphaproteobacteria</taxon>
        <taxon>Sphingomonadales</taxon>
        <taxon>Sphingomonadaceae</taxon>
        <taxon>Sphingomonas</taxon>
    </lineage>
</organism>
<gene>
    <name evidence="2" type="ORF">HRV97_17205</name>
</gene>
<dbReference type="EMBL" id="JABULH010000027">
    <property type="protein sequence ID" value="NTS66874.1"/>
    <property type="molecule type" value="Genomic_DNA"/>
</dbReference>
<evidence type="ECO:0008006" key="4">
    <source>
        <dbReference type="Google" id="ProtNLM"/>
    </source>
</evidence>
<proteinExistence type="predicted"/>
<reference evidence="2 3" key="1">
    <citation type="submission" date="2020-06" db="EMBL/GenBank/DDBJ databases">
        <title>Sphingomonas hominis sp. nov., a member of the Sphingomonas, isolated from the hair of a 22-year-old girl.</title>
        <authorList>
            <person name="Zhang D.-F."/>
            <person name="Cui X.-W."/>
        </authorList>
    </citation>
    <scope>NUCLEOTIDE SEQUENCE [LARGE SCALE GENOMIC DNA]</scope>
    <source>
        <strain evidence="2 3">HHU CXW</strain>
    </source>
</reference>
<evidence type="ECO:0000256" key="1">
    <source>
        <dbReference type="SAM" id="SignalP"/>
    </source>
</evidence>
<dbReference type="PROSITE" id="PS51257">
    <property type="entry name" value="PROKAR_LIPOPROTEIN"/>
    <property type="match status" value="1"/>
</dbReference>
<feature type="signal peptide" evidence="1">
    <location>
        <begin position="1"/>
        <end position="19"/>
    </location>
</feature>